<dbReference type="Proteomes" id="UP001347796">
    <property type="component" value="Unassembled WGS sequence"/>
</dbReference>
<keyword evidence="1" id="KW-0812">Transmembrane</keyword>
<reference evidence="2 3" key="1">
    <citation type="submission" date="2024-01" db="EMBL/GenBank/DDBJ databases">
        <title>The genome of the rayed Mediterranean limpet Patella caerulea (Linnaeus, 1758).</title>
        <authorList>
            <person name="Anh-Thu Weber A."/>
            <person name="Halstead-Nussloch G."/>
        </authorList>
    </citation>
    <scope>NUCLEOTIDE SEQUENCE [LARGE SCALE GENOMIC DNA]</scope>
    <source>
        <strain evidence="2">AATW-2023a</strain>
        <tissue evidence="2">Whole specimen</tissue>
    </source>
</reference>
<evidence type="ECO:0000313" key="2">
    <source>
        <dbReference type="EMBL" id="KAK6169556.1"/>
    </source>
</evidence>
<dbReference type="AlphaFoldDB" id="A0AAN8PB35"/>
<accession>A0AAN8PB35</accession>
<protein>
    <submittedName>
        <fullName evidence="2">Uncharacterized protein</fullName>
    </submittedName>
</protein>
<keyword evidence="3" id="KW-1185">Reference proteome</keyword>
<sequence>MILDFNPDFNVDKLEPLYDLLLSSIPVEGCDIIKTYYPLFYMTIQFIQLILLLRSFVLLTSVYRPPTSYDYWEKLGYNLDWQKVWKCVFIRFKNPDFTNLDFKLVHM</sequence>
<organism evidence="2 3">
    <name type="scientific">Patella caerulea</name>
    <name type="common">Rayed Mediterranean limpet</name>
    <dbReference type="NCBI Taxonomy" id="87958"/>
    <lineage>
        <taxon>Eukaryota</taxon>
        <taxon>Metazoa</taxon>
        <taxon>Spiralia</taxon>
        <taxon>Lophotrochozoa</taxon>
        <taxon>Mollusca</taxon>
        <taxon>Gastropoda</taxon>
        <taxon>Patellogastropoda</taxon>
        <taxon>Patelloidea</taxon>
        <taxon>Patellidae</taxon>
        <taxon>Patella</taxon>
    </lineage>
</organism>
<evidence type="ECO:0000256" key="1">
    <source>
        <dbReference type="SAM" id="Phobius"/>
    </source>
</evidence>
<name>A0AAN8PB35_PATCE</name>
<proteinExistence type="predicted"/>
<keyword evidence="1" id="KW-0472">Membrane</keyword>
<gene>
    <name evidence="2" type="ORF">SNE40_020589</name>
</gene>
<feature type="transmembrane region" description="Helical" evidence="1">
    <location>
        <begin position="39"/>
        <end position="59"/>
    </location>
</feature>
<evidence type="ECO:0000313" key="3">
    <source>
        <dbReference type="Proteomes" id="UP001347796"/>
    </source>
</evidence>
<keyword evidence="1" id="KW-1133">Transmembrane helix</keyword>
<comment type="caution">
    <text evidence="2">The sequence shown here is derived from an EMBL/GenBank/DDBJ whole genome shotgun (WGS) entry which is preliminary data.</text>
</comment>
<dbReference type="EMBL" id="JAZGQO010000015">
    <property type="protein sequence ID" value="KAK6169556.1"/>
    <property type="molecule type" value="Genomic_DNA"/>
</dbReference>